<accession>A0A1Y5T2B3</accession>
<dbReference type="STRING" id="658057.SAMN04488032_10992"/>
<evidence type="ECO:0000256" key="5">
    <source>
        <dbReference type="ARBA" id="ARBA00022898"/>
    </source>
</evidence>
<dbReference type="RefSeq" id="WP_085849892.1">
    <property type="nucleotide sequence ID" value="NZ_FNZV01000009.1"/>
</dbReference>
<dbReference type="AlphaFoldDB" id="A0A1Y5T2B3"/>
<reference evidence="10 11" key="1">
    <citation type="submission" date="2017-03" db="EMBL/GenBank/DDBJ databases">
        <authorList>
            <person name="Afonso C.L."/>
            <person name="Miller P.J."/>
            <person name="Scott M.A."/>
            <person name="Spackman E."/>
            <person name="Goraichik I."/>
            <person name="Dimitrov K.M."/>
            <person name="Suarez D.L."/>
            <person name="Swayne D.E."/>
        </authorList>
    </citation>
    <scope>NUCLEOTIDE SEQUENCE [LARGE SCALE GENOMIC DNA]</scope>
    <source>
        <strain evidence="10 11">CECT 7971</strain>
    </source>
</reference>
<keyword evidence="4 8" id="KW-0808">Transferase</keyword>
<name>A0A1Y5T2B3_9RHOB</name>
<dbReference type="GO" id="GO:0031071">
    <property type="term" value="F:cysteine desulfurase activity"/>
    <property type="evidence" value="ECO:0007669"/>
    <property type="project" value="UniProtKB-UniRule"/>
</dbReference>
<dbReference type="PANTHER" id="PTHR43586:SF8">
    <property type="entry name" value="CYSTEINE DESULFURASE 1, CHLOROPLASTIC"/>
    <property type="match status" value="1"/>
</dbReference>
<dbReference type="PROSITE" id="PS00595">
    <property type="entry name" value="AA_TRANSFER_CLASS_5"/>
    <property type="match status" value="1"/>
</dbReference>
<organism evidence="10 11">
    <name type="scientific">Pacificibacter marinus</name>
    <dbReference type="NCBI Taxonomy" id="658057"/>
    <lineage>
        <taxon>Bacteria</taxon>
        <taxon>Pseudomonadati</taxon>
        <taxon>Pseudomonadota</taxon>
        <taxon>Alphaproteobacteria</taxon>
        <taxon>Rhodobacterales</taxon>
        <taxon>Roseobacteraceae</taxon>
        <taxon>Pacificibacter</taxon>
    </lineage>
</organism>
<evidence type="ECO:0000259" key="9">
    <source>
        <dbReference type="Pfam" id="PF00266"/>
    </source>
</evidence>
<evidence type="ECO:0000256" key="4">
    <source>
        <dbReference type="ARBA" id="ARBA00022679"/>
    </source>
</evidence>
<dbReference type="InterPro" id="IPR015424">
    <property type="entry name" value="PyrdxlP-dep_Trfase"/>
</dbReference>
<dbReference type="GO" id="GO:0006534">
    <property type="term" value="P:cysteine metabolic process"/>
    <property type="evidence" value="ECO:0007669"/>
    <property type="project" value="UniProtKB-UniRule"/>
</dbReference>
<evidence type="ECO:0000313" key="11">
    <source>
        <dbReference type="Proteomes" id="UP000193307"/>
    </source>
</evidence>
<keyword evidence="11" id="KW-1185">Reference proteome</keyword>
<comment type="cofactor">
    <cofactor evidence="1 7">
        <name>pyridoxal 5'-phosphate</name>
        <dbReference type="ChEBI" id="CHEBI:597326"/>
    </cofactor>
</comment>
<dbReference type="InterPro" id="IPR020578">
    <property type="entry name" value="Aminotrans_V_PyrdxlP_BS"/>
</dbReference>
<dbReference type="PANTHER" id="PTHR43586">
    <property type="entry name" value="CYSTEINE DESULFURASE"/>
    <property type="match status" value="1"/>
</dbReference>
<evidence type="ECO:0000256" key="8">
    <source>
        <dbReference type="RuleBase" id="RU004506"/>
    </source>
</evidence>
<evidence type="ECO:0000313" key="10">
    <source>
        <dbReference type="EMBL" id="SLN54312.1"/>
    </source>
</evidence>
<dbReference type="InterPro" id="IPR015422">
    <property type="entry name" value="PyrdxlP-dep_Trfase_small"/>
</dbReference>
<dbReference type="CDD" id="cd06453">
    <property type="entry name" value="SufS_like"/>
    <property type="match status" value="1"/>
</dbReference>
<sequence>MYDVSAIRAQFPILSREVNGKPLTYLDSGASAQKPQVVIDAITRAYSEEYSNVHRGLHFLSNLATDKYESVRGIVKTFLNAPHEDDIIFTSGTTEAINLIAYSWAMPRLKAGDEIVLSILEHHANIVPWHFLRERMGIVIKWVDCAPDGSLDAQAVIDAMGPKTKLVAVTHMSNVTGTRVDVKTICSAAREKGIATMIDGSQGAVHGPVDVQDIGCDFYPITGHKLYGPSGSGAIYVHPDRQAEMRPFMGGGDMIDTVTRETVCYNKPPMKFEAGTPGIVQTIGMGVALDWLMDIGMENIAQHEAEIARYASAKLQSLNWLQVQGTAPDKGAIFSFTMAGAHAHDLSTVLDKRGVAVRAGSHCAMPLMEHLGVTATCRASFAMYNTKEDVDTLVSALELCHDLFA</sequence>
<comment type="catalytic activity">
    <reaction evidence="6 8">
        <text>(sulfur carrier)-H + L-cysteine = (sulfur carrier)-SH + L-alanine</text>
        <dbReference type="Rhea" id="RHEA:43892"/>
        <dbReference type="Rhea" id="RHEA-COMP:14737"/>
        <dbReference type="Rhea" id="RHEA-COMP:14739"/>
        <dbReference type="ChEBI" id="CHEBI:29917"/>
        <dbReference type="ChEBI" id="CHEBI:35235"/>
        <dbReference type="ChEBI" id="CHEBI:57972"/>
        <dbReference type="ChEBI" id="CHEBI:64428"/>
        <dbReference type="EC" id="2.8.1.7"/>
    </reaction>
</comment>
<dbReference type="SUPFAM" id="SSF53383">
    <property type="entry name" value="PLP-dependent transferases"/>
    <property type="match status" value="1"/>
</dbReference>
<dbReference type="NCBIfam" id="TIGR01979">
    <property type="entry name" value="sufS"/>
    <property type="match status" value="1"/>
</dbReference>
<dbReference type="EMBL" id="FWFW01000009">
    <property type="protein sequence ID" value="SLN54312.1"/>
    <property type="molecule type" value="Genomic_DNA"/>
</dbReference>
<dbReference type="InterPro" id="IPR010970">
    <property type="entry name" value="Cys_dSase_SufS"/>
</dbReference>
<dbReference type="Gene3D" id="3.90.1150.10">
    <property type="entry name" value="Aspartate Aminotransferase, domain 1"/>
    <property type="match status" value="1"/>
</dbReference>
<proteinExistence type="inferred from homology"/>
<dbReference type="OrthoDB" id="9804366at2"/>
<feature type="domain" description="Aminotransferase class V" evidence="9">
    <location>
        <begin position="24"/>
        <end position="393"/>
    </location>
</feature>
<evidence type="ECO:0000256" key="3">
    <source>
        <dbReference type="ARBA" id="ARBA00012239"/>
    </source>
</evidence>
<dbReference type="Proteomes" id="UP000193307">
    <property type="component" value="Unassembled WGS sequence"/>
</dbReference>
<dbReference type="GO" id="GO:0030170">
    <property type="term" value="F:pyridoxal phosphate binding"/>
    <property type="evidence" value="ECO:0007669"/>
    <property type="project" value="UniProtKB-UniRule"/>
</dbReference>
<evidence type="ECO:0000256" key="2">
    <source>
        <dbReference type="ARBA" id="ARBA00010447"/>
    </source>
</evidence>
<dbReference type="InterPro" id="IPR000192">
    <property type="entry name" value="Aminotrans_V_dom"/>
</dbReference>
<comment type="function">
    <text evidence="8">Catalyzes the removal of elemental sulfur and selenium atoms from L-cysteine, L-cystine, L-selenocysteine, and L-selenocystine to produce L-alanine.</text>
</comment>
<protein>
    <recommendedName>
        <fullName evidence="3 8">Cysteine desulfurase</fullName>
        <ecNumber evidence="3 8">2.8.1.7</ecNumber>
    </recommendedName>
</protein>
<comment type="similarity">
    <text evidence="2 8">Belongs to the class-V pyridoxal-phosphate-dependent aminotransferase family. Csd subfamily.</text>
</comment>
<gene>
    <name evidence="10" type="primary">sufS</name>
    <name evidence="10" type="ORF">PAM7971_02783</name>
</gene>
<dbReference type="InterPro" id="IPR015421">
    <property type="entry name" value="PyrdxlP-dep_Trfase_major"/>
</dbReference>
<dbReference type="Pfam" id="PF00266">
    <property type="entry name" value="Aminotran_5"/>
    <property type="match status" value="1"/>
</dbReference>
<evidence type="ECO:0000256" key="7">
    <source>
        <dbReference type="RuleBase" id="RU004504"/>
    </source>
</evidence>
<dbReference type="Gene3D" id="3.40.640.10">
    <property type="entry name" value="Type I PLP-dependent aspartate aminotransferase-like (Major domain)"/>
    <property type="match status" value="1"/>
</dbReference>
<dbReference type="EC" id="2.8.1.7" evidence="3 8"/>
<keyword evidence="5 8" id="KW-0663">Pyridoxal phosphate</keyword>
<evidence type="ECO:0000256" key="6">
    <source>
        <dbReference type="ARBA" id="ARBA00050776"/>
    </source>
</evidence>
<evidence type="ECO:0000256" key="1">
    <source>
        <dbReference type="ARBA" id="ARBA00001933"/>
    </source>
</evidence>